<sequence length="60" mass="6427">MTVTWQGVCAAVMAQFSADDSINFATTANMSDELINKAVHGMIALAIASPTNLTKLKWAR</sequence>
<organism evidence="1">
    <name type="scientific">Pseudoalteromonas prydzensis</name>
    <dbReference type="NCBI Taxonomy" id="182141"/>
    <lineage>
        <taxon>Bacteria</taxon>
        <taxon>Pseudomonadati</taxon>
        <taxon>Pseudomonadota</taxon>
        <taxon>Gammaproteobacteria</taxon>
        <taxon>Alteromonadales</taxon>
        <taxon>Pseudoalteromonadaceae</taxon>
        <taxon>Pseudoalteromonas</taxon>
    </lineage>
</organism>
<proteinExistence type="predicted"/>
<evidence type="ECO:0000313" key="3">
    <source>
        <dbReference type="Proteomes" id="UP000707245"/>
    </source>
</evidence>
<dbReference type="EMBL" id="DRGM01000128">
    <property type="protein sequence ID" value="HEA17236.1"/>
    <property type="molecule type" value="Genomic_DNA"/>
</dbReference>
<reference evidence="1" key="1">
    <citation type="journal article" date="2020" name="mSystems">
        <title>Genome- and Community-Level Interaction Insights into Carbon Utilization and Element Cycling Functions of Hydrothermarchaeota in Hydrothermal Sediment.</title>
        <authorList>
            <person name="Zhou Z."/>
            <person name="Liu Y."/>
            <person name="Xu W."/>
            <person name="Pan J."/>
            <person name="Luo Z.H."/>
            <person name="Li M."/>
        </authorList>
    </citation>
    <scope>NUCLEOTIDE SEQUENCE [LARGE SCALE GENOMIC DNA]</scope>
    <source>
        <strain evidence="1">HyVt-346</strain>
    </source>
</reference>
<protein>
    <submittedName>
        <fullName evidence="1">Uncharacterized protein</fullName>
    </submittedName>
</protein>
<dbReference type="GeneID" id="303294881"/>
<dbReference type="AlphaFoldDB" id="A0A7V1CZM4"/>
<dbReference type="Proteomes" id="UP000707245">
    <property type="component" value="Unassembled WGS sequence"/>
</dbReference>
<gene>
    <name evidence="2" type="ORF">EI167_01070</name>
    <name evidence="1" type="ORF">ENH88_12475</name>
</gene>
<comment type="caution">
    <text evidence="1">The sequence shown here is derived from an EMBL/GenBank/DDBJ whole genome shotgun (WGS) entry which is preliminary data.</text>
</comment>
<keyword evidence="3" id="KW-1185">Reference proteome</keyword>
<dbReference type="Proteomes" id="UP000886188">
    <property type="component" value="Unassembled WGS sequence"/>
</dbReference>
<dbReference type="OrthoDB" id="9782828at2"/>
<dbReference type="SUPFAM" id="SSF51569">
    <property type="entry name" value="Aldolase"/>
    <property type="match status" value="1"/>
</dbReference>
<dbReference type="EMBL" id="RRZA01000002">
    <property type="protein sequence ID" value="MBE0456062.1"/>
    <property type="molecule type" value="Genomic_DNA"/>
</dbReference>
<dbReference type="RefSeq" id="WP_064664539.1">
    <property type="nucleotide sequence ID" value="NZ_BDDT01000001.1"/>
</dbReference>
<evidence type="ECO:0000313" key="1">
    <source>
        <dbReference type="EMBL" id="HEA17236.1"/>
    </source>
</evidence>
<reference evidence="2 3" key="2">
    <citation type="submission" date="2020-07" db="EMBL/GenBank/DDBJ databases">
        <title>Halophilic bacteria isolated from french cheeses.</title>
        <authorList>
            <person name="Kothe C.I."/>
            <person name="Farah-Kraiem B."/>
            <person name="Renault P."/>
            <person name="Dridi B."/>
        </authorList>
    </citation>
    <scope>NUCLEOTIDE SEQUENCE [LARGE SCALE GENOMIC DNA]</scope>
    <source>
        <strain evidence="2 3">FME14</strain>
    </source>
</reference>
<evidence type="ECO:0000313" key="2">
    <source>
        <dbReference type="EMBL" id="MBE0456062.1"/>
    </source>
</evidence>
<name>A0A7V1CZM4_9GAMM</name>
<accession>A0A7V1CZM4</accession>